<name>A0A395NY94_TRIAR</name>
<dbReference type="OrthoDB" id="47007at2759"/>
<evidence type="ECO:0000313" key="2">
    <source>
        <dbReference type="Proteomes" id="UP000266272"/>
    </source>
</evidence>
<gene>
    <name evidence="1" type="ORF">TARUN_1148</name>
</gene>
<proteinExistence type="predicted"/>
<comment type="caution">
    <text evidence="1">The sequence shown here is derived from an EMBL/GenBank/DDBJ whole genome shotgun (WGS) entry which is preliminary data.</text>
</comment>
<dbReference type="EMBL" id="PXOA01000072">
    <property type="protein sequence ID" value="RFU81055.1"/>
    <property type="molecule type" value="Genomic_DNA"/>
</dbReference>
<accession>A0A395NY94</accession>
<reference evidence="1 2" key="1">
    <citation type="journal article" date="2018" name="PLoS Pathog.">
        <title>Evolution of structural diversity of trichothecenes, a family of toxins produced by plant pathogenic and entomopathogenic fungi.</title>
        <authorList>
            <person name="Proctor R.H."/>
            <person name="McCormick S.P."/>
            <person name="Kim H.S."/>
            <person name="Cardoza R.E."/>
            <person name="Stanley A.M."/>
            <person name="Lindo L."/>
            <person name="Kelly A."/>
            <person name="Brown D.W."/>
            <person name="Lee T."/>
            <person name="Vaughan M.M."/>
            <person name="Alexander N.J."/>
            <person name="Busman M."/>
            <person name="Gutierrez S."/>
        </authorList>
    </citation>
    <scope>NUCLEOTIDE SEQUENCE [LARGE SCALE GENOMIC DNA]</scope>
    <source>
        <strain evidence="1 2">IBT 40837</strain>
    </source>
</reference>
<protein>
    <submittedName>
        <fullName evidence="1">Chromosome transmission fidelity</fullName>
    </submittedName>
</protein>
<keyword evidence="2" id="KW-1185">Reference proteome</keyword>
<dbReference type="Proteomes" id="UP000266272">
    <property type="component" value="Unassembled WGS sequence"/>
</dbReference>
<evidence type="ECO:0000313" key="1">
    <source>
        <dbReference type="EMBL" id="RFU81055.1"/>
    </source>
</evidence>
<dbReference type="AlphaFoldDB" id="A0A395NY94"/>
<organism evidence="1 2">
    <name type="scientific">Trichoderma arundinaceum</name>
    <dbReference type="NCBI Taxonomy" id="490622"/>
    <lineage>
        <taxon>Eukaryota</taxon>
        <taxon>Fungi</taxon>
        <taxon>Dikarya</taxon>
        <taxon>Ascomycota</taxon>
        <taxon>Pezizomycotina</taxon>
        <taxon>Sordariomycetes</taxon>
        <taxon>Hypocreomycetidae</taxon>
        <taxon>Hypocreales</taxon>
        <taxon>Hypocreaceae</taxon>
        <taxon>Trichoderma</taxon>
    </lineage>
</organism>
<sequence>MPDSSTKQTEWYQRPRAWRAPTWSWASVLGPVQFLNFEGGVNALCEIEEAKCVAYQSDPTGELSSGHVLLRGHFMPTSIQYKQSGKESSKKPFELLQLDIMQGQVGNVWADYDSSLPGIEHIPPGALVQCFMLTTRPDSGSLVLLLLRETGYDEDKCCTIWERIGLIQLSRPPTIISEAKEYWFDIFKPRISEMTLAKII</sequence>